<dbReference type="Gene3D" id="3.10.129.10">
    <property type="entry name" value="Hotdog Thioesterase"/>
    <property type="match status" value="1"/>
</dbReference>
<dbReference type="InterPro" id="IPR054545">
    <property type="entry name" value="ApeI-like"/>
</dbReference>
<name>A0A5K7ZP98_9BACT</name>
<reference evidence="2 3" key="1">
    <citation type="submission" date="2019-11" db="EMBL/GenBank/DDBJ databases">
        <title>Comparative genomics of hydrocarbon-degrading Desulfosarcina strains.</title>
        <authorList>
            <person name="Watanabe M."/>
            <person name="Kojima H."/>
            <person name="Fukui M."/>
        </authorList>
    </citation>
    <scope>NUCLEOTIDE SEQUENCE [LARGE SCALE GENOMIC DNA]</scope>
    <source>
        <strain evidence="2 3">28bB2T</strain>
    </source>
</reference>
<sequence>MWYEMKIRTMPDSTDRVAEATIAPDSPWFDGHFPNQPVLPGIAQLEMVFDLIRRYASRPLRIAEVSRVRFKRMIVPEDRVTIVATPRPANANVYTFRLEKADGLVTTGTMTVETTTEETDN</sequence>
<dbReference type="KEGG" id="dov:DSCO28_21750"/>
<dbReference type="Pfam" id="PF22818">
    <property type="entry name" value="ApeI-like"/>
    <property type="match status" value="1"/>
</dbReference>
<accession>A0A5K7ZP98</accession>
<dbReference type="GO" id="GO:0016829">
    <property type="term" value="F:lyase activity"/>
    <property type="evidence" value="ECO:0007669"/>
    <property type="project" value="UniProtKB-KW"/>
</dbReference>
<organism evidence="2 3">
    <name type="scientific">Desulfosarcina ovata subsp. sediminis</name>
    <dbReference type="NCBI Taxonomy" id="885957"/>
    <lineage>
        <taxon>Bacteria</taxon>
        <taxon>Pseudomonadati</taxon>
        <taxon>Thermodesulfobacteriota</taxon>
        <taxon>Desulfobacteria</taxon>
        <taxon>Desulfobacterales</taxon>
        <taxon>Desulfosarcinaceae</taxon>
        <taxon>Desulfosarcina</taxon>
    </lineage>
</organism>
<feature type="domain" description="ApeI dehydratase-like" evidence="1">
    <location>
        <begin position="15"/>
        <end position="106"/>
    </location>
</feature>
<dbReference type="Proteomes" id="UP000425960">
    <property type="component" value="Chromosome"/>
</dbReference>
<evidence type="ECO:0000313" key="3">
    <source>
        <dbReference type="Proteomes" id="UP000425960"/>
    </source>
</evidence>
<dbReference type="EMBL" id="AP021876">
    <property type="protein sequence ID" value="BBO81609.1"/>
    <property type="molecule type" value="Genomic_DNA"/>
</dbReference>
<dbReference type="AlphaFoldDB" id="A0A5K7ZP98"/>
<evidence type="ECO:0000313" key="2">
    <source>
        <dbReference type="EMBL" id="BBO81609.1"/>
    </source>
</evidence>
<evidence type="ECO:0000259" key="1">
    <source>
        <dbReference type="Pfam" id="PF22818"/>
    </source>
</evidence>
<proteinExistence type="predicted"/>
<dbReference type="SUPFAM" id="SSF54637">
    <property type="entry name" value="Thioesterase/thiol ester dehydrase-isomerase"/>
    <property type="match status" value="1"/>
</dbReference>
<protein>
    <recommendedName>
        <fullName evidence="1">ApeI dehydratase-like domain-containing protein</fullName>
    </recommendedName>
</protein>
<dbReference type="InterPro" id="IPR029069">
    <property type="entry name" value="HotDog_dom_sf"/>
</dbReference>
<gene>
    <name evidence="2" type="ORF">DSCO28_21750</name>
</gene>